<dbReference type="InterPro" id="IPR007729">
    <property type="entry name" value="DGOK"/>
</dbReference>
<accession>S9QYF0</accession>
<dbReference type="GO" id="GO:0034194">
    <property type="term" value="P:D-galactonate catabolic process"/>
    <property type="evidence" value="ECO:0007669"/>
    <property type="project" value="InterPro"/>
</dbReference>
<dbReference type="EC" id="2.7.1.58" evidence="1"/>
<keyword evidence="1" id="KW-0808">Transferase</keyword>
<dbReference type="Gene3D" id="3.30.420.300">
    <property type="entry name" value="2-keto-3-deoxy-galactonokinase, substrate binding domain"/>
    <property type="match status" value="1"/>
</dbReference>
<keyword evidence="2" id="KW-1185">Reference proteome</keyword>
<proteinExistence type="predicted"/>
<dbReference type="STRING" id="1123069.ruthe_01951"/>
<sequence length="303" mass="31896">MTGVRPDWIAVDWGTSNLRAWAMTEAGEPLAEARSDRGMGRLRREDFEGALRDIIGDWLGGGRMPVLICGMAGARQGWAEAGYARVPGPPLAKGLTPAPSGPDLDVRIVPGLAQDDPPDVMRGEETQVAGFLALNPGWDGVLCLPGTHSKWVRLSAGEVVGFRSFMTGELYAAIAAHTVLRHSLAGEGWDEGAFAAALTEGMARPEALASRLFAIRAESLLTALSPAAARARLSGLLIGAEIQAARGWWLGERVALIGTGRLAGHYRAALAMQGVDAALTDDTAVTLAGLQAARREQTGERGT</sequence>
<evidence type="ECO:0000313" key="1">
    <source>
        <dbReference type="EMBL" id="EPX84592.1"/>
    </source>
</evidence>
<name>S9QYF0_9RHOB</name>
<evidence type="ECO:0000313" key="2">
    <source>
        <dbReference type="Proteomes" id="UP000015346"/>
    </source>
</evidence>
<organism evidence="1 2">
    <name type="scientific">Rubellimicrobium thermophilum DSM 16684</name>
    <dbReference type="NCBI Taxonomy" id="1123069"/>
    <lineage>
        <taxon>Bacteria</taxon>
        <taxon>Pseudomonadati</taxon>
        <taxon>Pseudomonadota</taxon>
        <taxon>Alphaproteobacteria</taxon>
        <taxon>Rhodobacterales</taxon>
        <taxon>Roseobacteraceae</taxon>
        <taxon>Rubellimicrobium</taxon>
    </lineage>
</organism>
<protein>
    <submittedName>
        <fullName evidence="1">2-keto-3-deoxy-galactonokinase</fullName>
        <ecNumber evidence="1">2.7.1.58</ecNumber>
    </submittedName>
</protein>
<dbReference type="InterPro" id="IPR042258">
    <property type="entry name" value="DGOK_N"/>
</dbReference>
<dbReference type="InterPro" id="IPR042257">
    <property type="entry name" value="DGOK_C"/>
</dbReference>
<reference evidence="1 2" key="1">
    <citation type="journal article" date="2013" name="Stand. Genomic Sci.">
        <title>Genome sequence of the reddish-pigmented Rubellimicrobium thermophilum type strain (DSM 16684(T)), a member of the Roseobacter clade.</title>
        <authorList>
            <person name="Fiebig A."/>
            <person name="Riedel T."/>
            <person name="Gronow S."/>
            <person name="Petersen J."/>
            <person name="Klenk H.P."/>
            <person name="Goker M."/>
        </authorList>
    </citation>
    <scope>NUCLEOTIDE SEQUENCE [LARGE SCALE GENOMIC DNA]</scope>
    <source>
        <strain evidence="1 2">DSM 16684</strain>
    </source>
</reference>
<dbReference type="GO" id="GO:0008671">
    <property type="term" value="F:2-dehydro-3-deoxygalactonokinase activity"/>
    <property type="evidence" value="ECO:0007669"/>
    <property type="project" value="UniProtKB-EC"/>
</dbReference>
<dbReference type="Proteomes" id="UP000015346">
    <property type="component" value="Unassembled WGS sequence"/>
</dbReference>
<keyword evidence="1" id="KW-0418">Kinase</keyword>
<dbReference type="AlphaFoldDB" id="S9QYF0"/>
<dbReference type="HOGENOM" id="CLU_058005_1_0_5"/>
<dbReference type="EMBL" id="AOLV01000020">
    <property type="protein sequence ID" value="EPX84592.1"/>
    <property type="molecule type" value="Genomic_DNA"/>
</dbReference>
<gene>
    <name evidence="1" type="ORF">ruthe_01951</name>
</gene>
<dbReference type="Gene3D" id="3.30.420.310">
    <property type="entry name" value="2-keto-3-deoxy-galactonokinase, C-terminal domain"/>
    <property type="match status" value="1"/>
</dbReference>
<dbReference type="Pfam" id="PF05035">
    <property type="entry name" value="DGOK"/>
    <property type="match status" value="1"/>
</dbReference>
<dbReference type="PATRIC" id="fig|1123069.3.peg.1920"/>
<comment type="caution">
    <text evidence="1">The sequence shown here is derived from an EMBL/GenBank/DDBJ whole genome shotgun (WGS) entry which is preliminary data.</text>
</comment>